<dbReference type="Gene3D" id="3.40.630.30">
    <property type="match status" value="1"/>
</dbReference>
<gene>
    <name evidence="2" type="ORF">BDW47DRAFT_107420</name>
</gene>
<feature type="domain" description="N-acetyltransferase" evidence="1">
    <location>
        <begin position="69"/>
        <end position="200"/>
    </location>
</feature>
<evidence type="ECO:0000313" key="3">
    <source>
        <dbReference type="Proteomes" id="UP000234585"/>
    </source>
</evidence>
<dbReference type="EMBL" id="KZ559145">
    <property type="protein sequence ID" value="PLB37123.1"/>
    <property type="molecule type" value="Genomic_DNA"/>
</dbReference>
<proteinExistence type="predicted"/>
<organism evidence="2 3">
    <name type="scientific">Aspergillus candidus</name>
    <dbReference type="NCBI Taxonomy" id="41067"/>
    <lineage>
        <taxon>Eukaryota</taxon>
        <taxon>Fungi</taxon>
        <taxon>Dikarya</taxon>
        <taxon>Ascomycota</taxon>
        <taxon>Pezizomycotina</taxon>
        <taxon>Eurotiomycetes</taxon>
        <taxon>Eurotiomycetidae</taxon>
        <taxon>Eurotiales</taxon>
        <taxon>Aspergillaceae</taxon>
        <taxon>Aspergillus</taxon>
        <taxon>Aspergillus subgen. Circumdati</taxon>
    </lineage>
</organism>
<dbReference type="STRING" id="41067.A0A2I2F922"/>
<evidence type="ECO:0000259" key="1">
    <source>
        <dbReference type="PROSITE" id="PS51186"/>
    </source>
</evidence>
<dbReference type="SUPFAM" id="SSF55729">
    <property type="entry name" value="Acyl-CoA N-acyltransferases (Nat)"/>
    <property type="match status" value="1"/>
</dbReference>
<dbReference type="InterPro" id="IPR052523">
    <property type="entry name" value="Trichothecene_AcTrans"/>
</dbReference>
<keyword evidence="2" id="KW-0012">Acyltransferase</keyword>
<accession>A0A2I2F922</accession>
<dbReference type="Pfam" id="PF13508">
    <property type="entry name" value="Acetyltransf_7"/>
    <property type="match status" value="1"/>
</dbReference>
<dbReference type="Proteomes" id="UP000234585">
    <property type="component" value="Unassembled WGS sequence"/>
</dbReference>
<keyword evidence="2" id="KW-0808">Transferase</keyword>
<keyword evidence="3" id="KW-1185">Reference proteome</keyword>
<evidence type="ECO:0000313" key="2">
    <source>
        <dbReference type="EMBL" id="PLB37123.1"/>
    </source>
</evidence>
<name>A0A2I2F922_ASPCN</name>
<dbReference type="CDD" id="cd04301">
    <property type="entry name" value="NAT_SF"/>
    <property type="match status" value="1"/>
</dbReference>
<dbReference type="PANTHER" id="PTHR42791">
    <property type="entry name" value="GNAT FAMILY ACETYLTRANSFERASE"/>
    <property type="match status" value="1"/>
</dbReference>
<dbReference type="GO" id="GO:0016747">
    <property type="term" value="F:acyltransferase activity, transferring groups other than amino-acyl groups"/>
    <property type="evidence" value="ECO:0007669"/>
    <property type="project" value="InterPro"/>
</dbReference>
<dbReference type="InterPro" id="IPR000182">
    <property type="entry name" value="GNAT_dom"/>
</dbReference>
<dbReference type="RefSeq" id="XP_024671135.1">
    <property type="nucleotide sequence ID" value="XM_024813006.1"/>
</dbReference>
<dbReference type="AlphaFoldDB" id="A0A2I2F922"/>
<dbReference type="PANTHER" id="PTHR42791:SF17">
    <property type="entry name" value="ACETYLTRANSFERASE, GNAT FAMILY FAMILY (AFU_ORTHOLOGUE AFUA_8G05690)"/>
    <property type="match status" value="1"/>
</dbReference>
<dbReference type="PROSITE" id="PS51186">
    <property type="entry name" value="GNAT"/>
    <property type="match status" value="1"/>
</dbReference>
<dbReference type="InterPro" id="IPR016181">
    <property type="entry name" value="Acyl_CoA_acyltransferase"/>
</dbReference>
<dbReference type="GeneID" id="36520166"/>
<dbReference type="OrthoDB" id="2744543at2759"/>
<protein>
    <submittedName>
        <fullName evidence="2">Acyl-CoA N-acyltransferase</fullName>
    </submittedName>
</protein>
<sequence>MTEIHIHPATEPDATTLATIFTTSFTTDLDLAMFPPTPAVHTWWTRVFTADITRTPSTRVFKAVDDATGEVAGYAVWALPGCAHAGDDEMPPFPAECDAGLCERFFGAMDEMMDVVMGGVEGFYYLKMLATRPEYRGQGIASRLLRWGMERAEEEKVPVFLSSSPAGKSVYERAGFEEKAMKVLDGGYQQRYFVWRPDGC</sequence>
<reference evidence="2 3" key="1">
    <citation type="submission" date="2017-12" db="EMBL/GenBank/DDBJ databases">
        <authorList>
            <consortium name="DOE Joint Genome Institute"/>
            <person name="Haridas S."/>
            <person name="Kjaerbolling I."/>
            <person name="Vesth T.C."/>
            <person name="Frisvad J.C."/>
            <person name="Nybo J.L."/>
            <person name="Theobald S."/>
            <person name="Kuo A."/>
            <person name="Bowyer P."/>
            <person name="Matsuda Y."/>
            <person name="Mondo S."/>
            <person name="Lyhne E.K."/>
            <person name="Kogle M.E."/>
            <person name="Clum A."/>
            <person name="Lipzen A."/>
            <person name="Salamov A."/>
            <person name="Ngan C.Y."/>
            <person name="Daum C."/>
            <person name="Chiniquy J."/>
            <person name="Barry K."/>
            <person name="LaButti K."/>
            <person name="Simmons B.A."/>
            <person name="Magnuson J.K."/>
            <person name="Mortensen U.H."/>
            <person name="Larsen T.O."/>
            <person name="Grigoriev I.V."/>
            <person name="Baker S.E."/>
            <person name="Andersen M.R."/>
            <person name="Nordberg H.P."/>
            <person name="Cantor M.N."/>
            <person name="Hua S.X."/>
        </authorList>
    </citation>
    <scope>NUCLEOTIDE SEQUENCE [LARGE SCALE GENOMIC DNA]</scope>
    <source>
        <strain evidence="2 3">CBS 102.13</strain>
    </source>
</reference>